<comment type="caution">
    <text evidence="3">The sequence shown here is derived from an EMBL/GenBank/DDBJ whole genome shotgun (WGS) entry which is preliminary data.</text>
</comment>
<feature type="transmembrane region" description="Helical" evidence="2">
    <location>
        <begin position="253"/>
        <end position="271"/>
    </location>
</feature>
<sequence length="335" mass="34219">MADEENGNAGPSLELPSLGFGRKRRRKNADAASDTATPEPPPAPEPTPEPAPEAVADPTPEPVTEPVREPEPVSEPETPSAHEPAALAPELAETTVVPVAEPEPVAEPVPVAHETAVQDPPAPAAAHGTAPDTAPDDTVVDAMVPPEPSAPPLFVDEVSPAPRSEPARAAAPSGGATSLAEAPTGQDASDDADPVVADEPKRKAARSMPSIGGMPAAILTGAVVGLATVGLTFASLRLCEAAKGTSSCGGPGFFLLVAILVAMVLLGGALLRVFRVSDPGSTSFLAVGLMAVLVLLFLVDVIFSWWMVIVIPVFAMATFALAHWVTTAFIEPAEH</sequence>
<evidence type="ECO:0000313" key="3">
    <source>
        <dbReference type="EMBL" id="MBB6627665.1"/>
    </source>
</evidence>
<name>A0A7X0RHX3_9ACTN</name>
<feature type="region of interest" description="Disordered" evidence="1">
    <location>
        <begin position="1"/>
        <end position="208"/>
    </location>
</feature>
<feature type="compositionally biased region" description="Pro residues" evidence="1">
    <location>
        <begin position="38"/>
        <end position="51"/>
    </location>
</feature>
<feature type="transmembrane region" description="Helical" evidence="2">
    <location>
        <begin position="211"/>
        <end position="233"/>
    </location>
</feature>
<keyword evidence="4" id="KW-1185">Reference proteome</keyword>
<keyword evidence="2" id="KW-0472">Membrane</keyword>
<reference evidence="3 4" key="1">
    <citation type="submission" date="2020-08" db="EMBL/GenBank/DDBJ databases">
        <authorList>
            <person name="Seo M.-J."/>
        </authorList>
    </citation>
    <scope>NUCLEOTIDE SEQUENCE [LARGE SCALE GENOMIC DNA]</scope>
    <source>
        <strain evidence="3 4">KIGAM211</strain>
    </source>
</reference>
<feature type="compositionally biased region" description="Low complexity" evidence="1">
    <location>
        <begin position="159"/>
        <end position="178"/>
    </location>
</feature>
<evidence type="ECO:0000256" key="2">
    <source>
        <dbReference type="SAM" id="Phobius"/>
    </source>
</evidence>
<evidence type="ECO:0000256" key="1">
    <source>
        <dbReference type="SAM" id="MobiDB-lite"/>
    </source>
</evidence>
<evidence type="ECO:0000313" key="4">
    <source>
        <dbReference type="Proteomes" id="UP000523955"/>
    </source>
</evidence>
<feature type="compositionally biased region" description="Low complexity" evidence="1">
    <location>
        <begin position="75"/>
        <end position="133"/>
    </location>
</feature>
<feature type="compositionally biased region" description="Low complexity" evidence="1">
    <location>
        <begin position="52"/>
        <end position="65"/>
    </location>
</feature>
<dbReference type="Proteomes" id="UP000523955">
    <property type="component" value="Unassembled WGS sequence"/>
</dbReference>
<dbReference type="EMBL" id="JACKXE010000001">
    <property type="protein sequence ID" value="MBB6627665.1"/>
    <property type="molecule type" value="Genomic_DNA"/>
</dbReference>
<protein>
    <submittedName>
        <fullName evidence="3">Uncharacterized protein</fullName>
    </submittedName>
</protein>
<keyword evidence="2" id="KW-1133">Transmembrane helix</keyword>
<organism evidence="3 4">
    <name type="scientific">Nocardioides luti</name>
    <dbReference type="NCBI Taxonomy" id="2761101"/>
    <lineage>
        <taxon>Bacteria</taxon>
        <taxon>Bacillati</taxon>
        <taxon>Actinomycetota</taxon>
        <taxon>Actinomycetes</taxon>
        <taxon>Propionibacteriales</taxon>
        <taxon>Nocardioidaceae</taxon>
        <taxon>Nocardioides</taxon>
    </lineage>
</organism>
<dbReference type="RefSeq" id="WP_185252804.1">
    <property type="nucleotide sequence ID" value="NZ_JACKXE010000001.1"/>
</dbReference>
<feature type="transmembrane region" description="Helical" evidence="2">
    <location>
        <begin position="283"/>
        <end position="303"/>
    </location>
</feature>
<accession>A0A7X0RHX3</accession>
<gene>
    <name evidence="3" type="ORF">H5V45_10060</name>
</gene>
<dbReference type="AlphaFoldDB" id="A0A7X0RHX3"/>
<proteinExistence type="predicted"/>
<feature type="transmembrane region" description="Helical" evidence="2">
    <location>
        <begin position="309"/>
        <end position="330"/>
    </location>
</feature>
<keyword evidence="2" id="KW-0812">Transmembrane</keyword>